<keyword evidence="3" id="KW-1185">Reference proteome</keyword>
<dbReference type="GeneID" id="65131901"/>
<dbReference type="RefSeq" id="YP_010113382.1">
    <property type="nucleotide sequence ID" value="NC_055902.1"/>
</dbReference>
<dbReference type="KEGG" id="vg:65131901"/>
<dbReference type="EMBL" id="MT774409">
    <property type="protein sequence ID" value="QOR57742.1"/>
    <property type="molecule type" value="Genomic_DNA"/>
</dbReference>
<keyword evidence="1" id="KW-1133">Transmembrane helix</keyword>
<name>A0A7M1RV73_9CAUD</name>
<evidence type="ECO:0000256" key="1">
    <source>
        <dbReference type="SAM" id="Phobius"/>
    </source>
</evidence>
<organism evidence="2 3">
    <name type="scientific">uncultured phage cr131_1</name>
    <dbReference type="NCBI Taxonomy" id="2772093"/>
    <lineage>
        <taxon>Viruses</taxon>
        <taxon>Duplodnaviria</taxon>
        <taxon>Heunggongvirae</taxon>
        <taxon>Uroviricota</taxon>
        <taxon>Caudoviricetes</taxon>
        <taxon>Crassvirales</taxon>
        <taxon>Suoliviridae</taxon>
        <taxon>Oafivirinae</taxon>
        <taxon>Cacepaovirus</taxon>
        <taxon>Cacepaovirus simiae</taxon>
    </lineage>
</organism>
<feature type="transmembrane region" description="Helical" evidence="1">
    <location>
        <begin position="20"/>
        <end position="39"/>
    </location>
</feature>
<keyword evidence="1" id="KW-0472">Membrane</keyword>
<evidence type="ECO:0000313" key="3">
    <source>
        <dbReference type="Proteomes" id="UP000594129"/>
    </source>
</evidence>
<sequence length="217" mass="24719">MTIKTILKYLFNNRKTLFKAISGLCVGLLLCWGVILHNLNKKLSQSLETALNNIEAYLGLLSDSLLASNVLKLTVEQLQNSNDSVLHKLDSVRNELKIKPKQLHTAATQTLVLNVIGSKGVGGNIIVKDSIYTDSILYNPLTKVKYTIGNDTVNIAIDLRNELYLYVYTKREYKNKKNFFKRLFTLDFKKVTKYKYNIVNTNDLLKSKDVRIVESNN</sequence>
<accession>A0A7M1RV73</accession>
<proteinExistence type="predicted"/>
<evidence type="ECO:0000313" key="2">
    <source>
        <dbReference type="EMBL" id="QOR57742.1"/>
    </source>
</evidence>
<reference evidence="2 3" key="1">
    <citation type="submission" date="2020-07" db="EMBL/GenBank/DDBJ databases">
        <title>Taxonomic proposal: Crassvirales, a new order of highly abundant and diverse bacterial viruses.</title>
        <authorList>
            <person name="Shkoporov A.N."/>
            <person name="Stockdale S.R."/>
            <person name="Guerin E."/>
            <person name="Ross R.P."/>
            <person name="Hill C."/>
        </authorList>
    </citation>
    <scope>NUCLEOTIDE SEQUENCE [LARGE SCALE GENOMIC DNA]</scope>
</reference>
<dbReference type="Proteomes" id="UP000594129">
    <property type="component" value="Segment"/>
</dbReference>
<protein>
    <submittedName>
        <fullName evidence="2">Uncharacterized protein</fullName>
    </submittedName>
</protein>
<keyword evidence="1" id="KW-0812">Transmembrane</keyword>